<evidence type="ECO:0000313" key="10">
    <source>
        <dbReference type="EMBL" id="KOO51743.1"/>
    </source>
</evidence>
<dbReference type="InterPro" id="IPR004089">
    <property type="entry name" value="MCPsignal_dom"/>
</dbReference>
<organism evidence="10 11">
    <name type="scientific">Viridibacillus arvi</name>
    <dbReference type="NCBI Taxonomy" id="263475"/>
    <lineage>
        <taxon>Bacteria</taxon>
        <taxon>Bacillati</taxon>
        <taxon>Bacillota</taxon>
        <taxon>Bacilli</taxon>
        <taxon>Bacillales</taxon>
        <taxon>Caryophanaceae</taxon>
        <taxon>Viridibacillus</taxon>
    </lineage>
</organism>
<dbReference type="EMBL" id="LILB01000001">
    <property type="protein sequence ID" value="KOO51743.1"/>
    <property type="molecule type" value="Genomic_DNA"/>
</dbReference>
<comment type="subcellular location">
    <subcellularLocation>
        <location evidence="1">Cell membrane</location>
    </subcellularLocation>
</comment>
<dbReference type="PROSITE" id="PS50111">
    <property type="entry name" value="CHEMOTAXIS_TRANSDUC_2"/>
    <property type="match status" value="1"/>
</dbReference>
<dbReference type="InterPro" id="IPR003660">
    <property type="entry name" value="HAMP_dom"/>
</dbReference>
<dbReference type="PATRIC" id="fig|263475.3.peg.1340"/>
<comment type="caution">
    <text evidence="10">The sequence shown here is derived from an EMBL/GenBank/DDBJ whole genome shotgun (WGS) entry which is preliminary data.</text>
</comment>
<proteinExistence type="inferred from homology"/>
<dbReference type="GeneID" id="301135394"/>
<dbReference type="STRING" id="263475.AMD00_04665"/>
<dbReference type="SMART" id="SM00283">
    <property type="entry name" value="MA"/>
    <property type="match status" value="1"/>
</dbReference>
<evidence type="ECO:0000259" key="9">
    <source>
        <dbReference type="PROSITE" id="PS50885"/>
    </source>
</evidence>
<accession>A0A0M0LM04</accession>
<keyword evidence="7" id="KW-1133">Transmembrane helix</keyword>
<dbReference type="Proteomes" id="UP000036867">
    <property type="component" value="Unassembled WGS sequence"/>
</dbReference>
<evidence type="ECO:0000259" key="8">
    <source>
        <dbReference type="PROSITE" id="PS50111"/>
    </source>
</evidence>
<keyword evidence="3 7" id="KW-0472">Membrane</keyword>
<keyword evidence="11" id="KW-1185">Reference proteome</keyword>
<dbReference type="GO" id="GO:0004888">
    <property type="term" value="F:transmembrane signaling receptor activity"/>
    <property type="evidence" value="ECO:0007669"/>
    <property type="project" value="InterPro"/>
</dbReference>
<evidence type="ECO:0000256" key="3">
    <source>
        <dbReference type="ARBA" id="ARBA00023136"/>
    </source>
</evidence>
<comment type="similarity">
    <text evidence="5">Belongs to the methyl-accepting chemotaxis (MCP) protein family.</text>
</comment>
<dbReference type="Pfam" id="PF00672">
    <property type="entry name" value="HAMP"/>
    <property type="match status" value="1"/>
</dbReference>
<evidence type="ECO:0000256" key="1">
    <source>
        <dbReference type="ARBA" id="ARBA00004236"/>
    </source>
</evidence>
<evidence type="ECO:0000256" key="4">
    <source>
        <dbReference type="ARBA" id="ARBA00023224"/>
    </source>
</evidence>
<keyword evidence="2" id="KW-1003">Cell membrane</keyword>
<keyword evidence="7" id="KW-0812">Transmembrane</keyword>
<evidence type="ECO:0000256" key="6">
    <source>
        <dbReference type="PROSITE-ProRule" id="PRU00284"/>
    </source>
</evidence>
<evidence type="ECO:0000256" key="2">
    <source>
        <dbReference type="ARBA" id="ARBA00022475"/>
    </source>
</evidence>
<feature type="transmembrane region" description="Helical" evidence="7">
    <location>
        <begin position="199"/>
        <end position="217"/>
    </location>
</feature>
<evidence type="ECO:0000256" key="7">
    <source>
        <dbReference type="SAM" id="Phobius"/>
    </source>
</evidence>
<dbReference type="PANTHER" id="PTHR32089">
    <property type="entry name" value="METHYL-ACCEPTING CHEMOTAXIS PROTEIN MCPB"/>
    <property type="match status" value="1"/>
</dbReference>
<keyword evidence="4 6" id="KW-0807">Transducer</keyword>
<dbReference type="GO" id="GO:0006935">
    <property type="term" value="P:chemotaxis"/>
    <property type="evidence" value="ECO:0007669"/>
    <property type="project" value="InterPro"/>
</dbReference>
<feature type="domain" description="Methyl-accepting transducer" evidence="8">
    <location>
        <begin position="289"/>
        <end position="525"/>
    </location>
</feature>
<dbReference type="AlphaFoldDB" id="A0A0M0LM04"/>
<dbReference type="RefSeq" id="WP_053415902.1">
    <property type="nucleotide sequence ID" value="NZ_LILB01000001.1"/>
</dbReference>
<dbReference type="SUPFAM" id="SSF58104">
    <property type="entry name" value="Methyl-accepting chemotaxis protein (MCP) signaling domain"/>
    <property type="match status" value="1"/>
</dbReference>
<dbReference type="SMART" id="SM00304">
    <property type="entry name" value="HAMP"/>
    <property type="match status" value="2"/>
</dbReference>
<dbReference type="PANTHER" id="PTHR32089:SF112">
    <property type="entry name" value="LYSOZYME-LIKE PROTEIN-RELATED"/>
    <property type="match status" value="1"/>
</dbReference>
<dbReference type="CDD" id="cd11386">
    <property type="entry name" value="MCP_signal"/>
    <property type="match status" value="1"/>
</dbReference>
<evidence type="ECO:0000256" key="5">
    <source>
        <dbReference type="ARBA" id="ARBA00029447"/>
    </source>
</evidence>
<dbReference type="GO" id="GO:0005886">
    <property type="term" value="C:plasma membrane"/>
    <property type="evidence" value="ECO:0007669"/>
    <property type="project" value="UniProtKB-SubCell"/>
</dbReference>
<name>A0A0M0LM04_9BACL</name>
<dbReference type="GO" id="GO:0007165">
    <property type="term" value="P:signal transduction"/>
    <property type="evidence" value="ECO:0007669"/>
    <property type="project" value="UniProtKB-KW"/>
</dbReference>
<dbReference type="PROSITE" id="PS50885">
    <property type="entry name" value="HAMP"/>
    <property type="match status" value="1"/>
</dbReference>
<dbReference type="CDD" id="cd06225">
    <property type="entry name" value="HAMP"/>
    <property type="match status" value="1"/>
</dbReference>
<dbReference type="Pfam" id="PF00015">
    <property type="entry name" value="MCPsignal"/>
    <property type="match status" value="1"/>
</dbReference>
<reference evidence="11" key="1">
    <citation type="submission" date="2015-08" db="EMBL/GenBank/DDBJ databases">
        <title>Fjat-10028 dsm 16317.</title>
        <authorList>
            <person name="Liu B."/>
            <person name="Wang J."/>
            <person name="Zhu Y."/>
            <person name="Liu G."/>
            <person name="Chen Q."/>
            <person name="Chen Z."/>
            <person name="Lan J."/>
            <person name="Che J."/>
            <person name="Ge C."/>
            <person name="Shi H."/>
            <person name="Pan Z."/>
            <person name="Liu X."/>
        </authorList>
    </citation>
    <scope>NUCLEOTIDE SEQUENCE [LARGE SCALE GENOMIC DNA]</scope>
    <source>
        <strain evidence="11">DSM 16317</strain>
    </source>
</reference>
<dbReference type="Gene3D" id="1.10.287.950">
    <property type="entry name" value="Methyl-accepting chemotaxis protein"/>
    <property type="match status" value="1"/>
</dbReference>
<evidence type="ECO:0000313" key="11">
    <source>
        <dbReference type="Proteomes" id="UP000036867"/>
    </source>
</evidence>
<dbReference type="InterPro" id="IPR004090">
    <property type="entry name" value="Chemotax_Me-accpt_rcpt"/>
</dbReference>
<dbReference type="Gene3D" id="1.10.8.500">
    <property type="entry name" value="HAMP domain in histidine kinase"/>
    <property type="match status" value="1"/>
</dbReference>
<dbReference type="OrthoDB" id="2513043at2"/>
<dbReference type="PRINTS" id="PR00260">
    <property type="entry name" value="CHEMTRNSDUCR"/>
</dbReference>
<sequence>MRYFKNFSLKNKLLLTVSIIVLTLFTVITIQSITQLHTELEKNLEQELKSVGLLTSKNLAPNNVENLLTVKGNDDPQFKEIQSNLDDIKDKQGVMYWSYIWKMEPEGVTTIGYTENLEEVYNAGELFTDIAPIHLKTAKLAIKNDQPEVTEIFEDPYGTWRTVFSPLKDGNGKTIAVIGIDYSADYIQTIITKSVTKQIITAIIGLVILLFVLYFTIDRLLKPLNKAVTVADQVANGDLKDVELETTNDEVGKLSQSIKTMVTNLQHVILNIKNTSNQVASSATQLTANASESYKNSTNVSNEMDRMARNAETALIMTEETATAMEESAEGIQRIAESAYTVSESSNLTSNAAKQGNEVIQQVIGQMNLINESVNQMDETIKGLNSNSTKISGIVNFITDIADQTNLLALNAAIEAARAGEHGKGFAVVADEVKKLAEQSSHFAGEIYKIINEIQVDSNASVTVMEKGKENVKVGLDYTTQAGAIFKEILNSAKHVAEQIQEISAASQQISASSEEVAATVNNLKASSQQSAEFSLSVSKLTDEQLLAMQEVREASASLGQTAEELQALITKFELEDDK</sequence>
<protein>
    <submittedName>
        <fullName evidence="10">Chemotaxis protein</fullName>
    </submittedName>
</protein>
<feature type="domain" description="HAMP" evidence="9">
    <location>
        <begin position="218"/>
        <end position="270"/>
    </location>
</feature>
<gene>
    <name evidence="10" type="ORF">AMD00_04665</name>
</gene>